<keyword evidence="4" id="KW-1185">Reference proteome</keyword>
<feature type="domain" description="4'-phosphopantetheinyl transferase" evidence="2">
    <location>
        <begin position="2"/>
        <end position="69"/>
    </location>
</feature>
<protein>
    <recommendedName>
        <fullName evidence="2">4'-phosphopantetheinyl transferase domain-containing protein</fullName>
    </recommendedName>
</protein>
<dbReference type="EMBL" id="BMDJ01000001">
    <property type="protein sequence ID" value="GGI22041.1"/>
    <property type="molecule type" value="Genomic_DNA"/>
</dbReference>
<comment type="caution">
    <text evidence="3">The sequence shown here is derived from an EMBL/GenBank/DDBJ whole genome shotgun (WGS) entry which is preliminary data.</text>
</comment>
<keyword evidence="1" id="KW-0808">Transferase</keyword>
<gene>
    <name evidence="3" type="ORF">GCM10008119_00660</name>
</gene>
<dbReference type="Pfam" id="PF01648">
    <property type="entry name" value="ACPS"/>
    <property type="match status" value="1"/>
</dbReference>
<dbReference type="InterPro" id="IPR037143">
    <property type="entry name" value="4-PPantetheinyl_Trfase_dom_sf"/>
</dbReference>
<evidence type="ECO:0000256" key="1">
    <source>
        <dbReference type="ARBA" id="ARBA00022679"/>
    </source>
</evidence>
<reference evidence="4" key="1">
    <citation type="journal article" date="2019" name="Int. J. Syst. Evol. Microbiol.">
        <title>The Global Catalogue of Microorganisms (GCM) 10K type strain sequencing project: providing services to taxonomists for standard genome sequencing and annotation.</title>
        <authorList>
            <consortium name="The Broad Institute Genomics Platform"/>
            <consortium name="The Broad Institute Genome Sequencing Center for Infectious Disease"/>
            <person name="Wu L."/>
            <person name="Ma J."/>
        </authorList>
    </citation>
    <scope>NUCLEOTIDE SEQUENCE [LARGE SCALE GENOMIC DNA]</scope>
    <source>
        <strain evidence="4">CCM 8939</strain>
    </source>
</reference>
<sequence>MLGNDIVDLNLARVQSNWRRNGYLEKIFTQEEQLLINSATNPDLIVWLLWSMKESAYKIHNRKTGIRNFAPKSFQCKLLYIDTKKSFGFVKRNELLFLTKSEINSTFIHTIATSEDLIFKNLIVKRVYNQSNYSNIFNLSKRFYLAHNEASLPEITNLKTKTKHITSISHHGEYLRIVFNKKSKTE</sequence>
<evidence type="ECO:0000313" key="3">
    <source>
        <dbReference type="EMBL" id="GGI22041.1"/>
    </source>
</evidence>
<accession>A0ABQ2BB55</accession>
<evidence type="ECO:0000313" key="4">
    <source>
        <dbReference type="Proteomes" id="UP000645390"/>
    </source>
</evidence>
<organism evidence="3 4">
    <name type="scientific">Pedobacter mendelii</name>
    <dbReference type="NCBI Taxonomy" id="1908240"/>
    <lineage>
        <taxon>Bacteria</taxon>
        <taxon>Pseudomonadati</taxon>
        <taxon>Bacteroidota</taxon>
        <taxon>Sphingobacteriia</taxon>
        <taxon>Sphingobacteriales</taxon>
        <taxon>Sphingobacteriaceae</taxon>
        <taxon>Pedobacter</taxon>
    </lineage>
</organism>
<name>A0ABQ2BB55_9SPHI</name>
<dbReference type="SUPFAM" id="SSF56214">
    <property type="entry name" value="4'-phosphopantetheinyl transferase"/>
    <property type="match status" value="1"/>
</dbReference>
<dbReference type="InterPro" id="IPR008278">
    <property type="entry name" value="4-PPantetheinyl_Trfase_dom"/>
</dbReference>
<dbReference type="Proteomes" id="UP000645390">
    <property type="component" value="Unassembled WGS sequence"/>
</dbReference>
<evidence type="ECO:0000259" key="2">
    <source>
        <dbReference type="Pfam" id="PF01648"/>
    </source>
</evidence>
<dbReference type="Gene3D" id="3.90.470.20">
    <property type="entry name" value="4'-phosphopantetheinyl transferase domain"/>
    <property type="match status" value="1"/>
</dbReference>
<dbReference type="RefSeq" id="WP_188411245.1">
    <property type="nucleotide sequence ID" value="NZ_BMDJ01000001.1"/>
</dbReference>
<proteinExistence type="predicted"/>